<evidence type="ECO:0000313" key="4">
    <source>
        <dbReference type="Proteomes" id="UP000186308"/>
    </source>
</evidence>
<dbReference type="EMBL" id="FTNE01000018">
    <property type="protein sequence ID" value="SIR17809.1"/>
    <property type="molecule type" value="Genomic_DNA"/>
</dbReference>
<dbReference type="AlphaFoldDB" id="A0A8G2CM68"/>
<dbReference type="Pfam" id="PF01478">
    <property type="entry name" value="Peptidase_A24"/>
    <property type="match status" value="1"/>
</dbReference>
<gene>
    <name evidence="3" type="ORF">SAMN05421828_11811</name>
</gene>
<reference evidence="3 4" key="1">
    <citation type="submission" date="2017-01" db="EMBL/GenBank/DDBJ databases">
        <authorList>
            <person name="Varghese N."/>
            <person name="Submissions S."/>
        </authorList>
    </citation>
    <scope>NUCLEOTIDE SEQUENCE [LARGE SCALE GENOMIC DNA]</scope>
    <source>
        <strain evidence="3 4">ATCC 35905</strain>
    </source>
</reference>
<dbReference type="Gene3D" id="1.20.120.1220">
    <property type="match status" value="1"/>
</dbReference>
<dbReference type="Proteomes" id="UP000186308">
    <property type="component" value="Unassembled WGS sequence"/>
</dbReference>
<evidence type="ECO:0000256" key="1">
    <source>
        <dbReference type="SAM" id="Phobius"/>
    </source>
</evidence>
<proteinExistence type="predicted"/>
<organism evidence="3 4">
    <name type="scientific">Acidiphilium rubrum</name>
    <dbReference type="NCBI Taxonomy" id="526"/>
    <lineage>
        <taxon>Bacteria</taxon>
        <taxon>Pseudomonadati</taxon>
        <taxon>Pseudomonadota</taxon>
        <taxon>Alphaproteobacteria</taxon>
        <taxon>Acetobacterales</taxon>
        <taxon>Acidocellaceae</taxon>
        <taxon>Acidiphilium</taxon>
    </lineage>
</organism>
<dbReference type="GO" id="GO:0004190">
    <property type="term" value="F:aspartic-type endopeptidase activity"/>
    <property type="evidence" value="ECO:0007669"/>
    <property type="project" value="InterPro"/>
</dbReference>
<evidence type="ECO:0000259" key="2">
    <source>
        <dbReference type="Pfam" id="PF01478"/>
    </source>
</evidence>
<keyword evidence="4" id="KW-1185">Reference proteome</keyword>
<protein>
    <submittedName>
        <fullName evidence="3">Prepilin peptidase CpaA</fullName>
    </submittedName>
</protein>
<feature type="transmembrane region" description="Helical" evidence="1">
    <location>
        <begin position="51"/>
        <end position="74"/>
    </location>
</feature>
<keyword evidence="1" id="KW-1133">Transmembrane helix</keyword>
<keyword evidence="1" id="KW-0812">Transmembrane</keyword>
<keyword evidence="1" id="KW-0472">Membrane</keyword>
<accession>A0A8G2CM68</accession>
<sequence>MSDLTQAWTGLIAACLLYAAACDISVRLIPNRLSAAVIALALPFRLLDHDLLPGIAVTLLMFTVLTGAWLLRLIGGGDVKFWTACSLLIPPSAAAQGLFSLRVILCGGGVALAYLVLRLLVRSTLPIAALPRSRRWIARVWRAEQWRARRNGSIPYGVAIALSAWVTFVPSVPH</sequence>
<dbReference type="RefSeq" id="WP_051657650.1">
    <property type="nucleotide sequence ID" value="NZ_FTNE01000018.1"/>
</dbReference>
<dbReference type="GO" id="GO:0016020">
    <property type="term" value="C:membrane"/>
    <property type="evidence" value="ECO:0007669"/>
    <property type="project" value="InterPro"/>
</dbReference>
<feature type="domain" description="Prepilin type IV endopeptidase peptidase" evidence="2">
    <location>
        <begin position="11"/>
        <end position="99"/>
    </location>
</feature>
<dbReference type="InterPro" id="IPR000045">
    <property type="entry name" value="Prepilin_IV_endopep_pep"/>
</dbReference>
<evidence type="ECO:0000313" key="3">
    <source>
        <dbReference type="EMBL" id="SIR17809.1"/>
    </source>
</evidence>
<name>A0A8G2CM68_ACIRU</name>
<feature type="transmembrane region" description="Helical" evidence="1">
    <location>
        <begin position="152"/>
        <end position="172"/>
    </location>
</feature>
<comment type="caution">
    <text evidence="3">The sequence shown here is derived from an EMBL/GenBank/DDBJ whole genome shotgun (WGS) entry which is preliminary data.</text>
</comment>